<dbReference type="InterPro" id="IPR050297">
    <property type="entry name" value="LipidA_mod_glycosyltrf_83"/>
</dbReference>
<dbReference type="PANTHER" id="PTHR33908">
    <property type="entry name" value="MANNOSYLTRANSFERASE YKCB-RELATED"/>
    <property type="match status" value="1"/>
</dbReference>
<evidence type="ECO:0000256" key="6">
    <source>
        <dbReference type="ARBA" id="ARBA00022989"/>
    </source>
</evidence>
<feature type="transmembrane region" description="Helical" evidence="8">
    <location>
        <begin position="316"/>
        <end position="332"/>
    </location>
</feature>
<evidence type="ECO:0000256" key="2">
    <source>
        <dbReference type="ARBA" id="ARBA00022475"/>
    </source>
</evidence>
<feature type="transmembrane region" description="Helical" evidence="8">
    <location>
        <begin position="6"/>
        <end position="25"/>
    </location>
</feature>
<protein>
    <submittedName>
        <fullName evidence="10">4-amino-4-deoxy-L-arabinose transferase and related glycosyltransferases of PMT family</fullName>
    </submittedName>
</protein>
<feature type="transmembrane region" description="Helical" evidence="8">
    <location>
        <begin position="258"/>
        <end position="279"/>
    </location>
</feature>
<evidence type="ECO:0000313" key="10">
    <source>
        <dbReference type="EMBL" id="SFV58399.1"/>
    </source>
</evidence>
<keyword evidence="5 8" id="KW-0812">Transmembrane</keyword>
<evidence type="ECO:0000256" key="8">
    <source>
        <dbReference type="SAM" id="Phobius"/>
    </source>
</evidence>
<dbReference type="GO" id="GO:0005886">
    <property type="term" value="C:plasma membrane"/>
    <property type="evidence" value="ECO:0007669"/>
    <property type="project" value="UniProtKB-SubCell"/>
</dbReference>
<evidence type="ECO:0000256" key="5">
    <source>
        <dbReference type="ARBA" id="ARBA00022692"/>
    </source>
</evidence>
<dbReference type="GO" id="GO:0016763">
    <property type="term" value="F:pentosyltransferase activity"/>
    <property type="evidence" value="ECO:0007669"/>
    <property type="project" value="TreeGrafter"/>
</dbReference>
<feature type="transmembrane region" description="Helical" evidence="8">
    <location>
        <begin position="339"/>
        <end position="362"/>
    </location>
</feature>
<proteinExistence type="predicted"/>
<keyword evidence="6 8" id="KW-1133">Transmembrane helix</keyword>
<feature type="transmembrane region" description="Helical" evidence="8">
    <location>
        <begin position="382"/>
        <end position="400"/>
    </location>
</feature>
<sequence>MNYRESPYPAIILILGIFVSFYYNLGSVALFNLDEGAFGEATREMVDSGNYLTTYLNGALRFDKPILIYWLQALSLHIFGLGEFALRLPSALSATLWVVALYKFTKIHYDKELAFISAFMMATALQITIIAKASIADALLNLLIASSMFLFYRYYTHREKLHLYLLFLLIALGVLTKGPVAILIPLVVTFIFLAIKGELKVWISMVFNPIGIVIFLAVAMPWYILEYLDQGDRFINGFFFKHNLNRFNTSLEGHSGTLFYFIPVVLVGLIPYTTLVIRAIRDIKLWFRDDLTLFLIVWFGFVFIFFSLSGTKLPHYVIYGYTPLFILMALSIDKIRSDIMLLLPPVILFVILLLLPHIVPLVEPYIKKPFVQAMVSSGIDEFGWWWSLFFVILISFYIWLMVSDKFSRRYKLFIVGITTMIAINGVVMPTYAAITQEPIKEAALIAKDRGYDIYLWEFNVPTFMVYREQLTHRERPKRGDIVVTKIDKLKSFESYDILYLKHGVVMAEIK</sequence>
<feature type="transmembrane region" description="Helical" evidence="8">
    <location>
        <begin position="291"/>
        <end position="310"/>
    </location>
</feature>
<dbReference type="EMBL" id="FPHC01000048">
    <property type="protein sequence ID" value="SFV58399.1"/>
    <property type="molecule type" value="Genomic_DNA"/>
</dbReference>
<evidence type="ECO:0000256" key="4">
    <source>
        <dbReference type="ARBA" id="ARBA00022679"/>
    </source>
</evidence>
<keyword evidence="3" id="KW-0328">Glycosyltransferase</keyword>
<feature type="transmembrane region" description="Helical" evidence="8">
    <location>
        <begin position="201"/>
        <end position="224"/>
    </location>
</feature>
<evidence type="ECO:0000256" key="3">
    <source>
        <dbReference type="ARBA" id="ARBA00022676"/>
    </source>
</evidence>
<feature type="transmembrane region" description="Helical" evidence="8">
    <location>
        <begin position="113"/>
        <end position="131"/>
    </location>
</feature>
<dbReference type="GO" id="GO:0008610">
    <property type="term" value="P:lipid biosynthetic process"/>
    <property type="evidence" value="ECO:0007669"/>
    <property type="project" value="UniProtKB-ARBA"/>
</dbReference>
<accession>A0A1W1BXY5</accession>
<comment type="subcellular location">
    <subcellularLocation>
        <location evidence="1">Cell membrane</location>
        <topology evidence="1">Multi-pass membrane protein</topology>
    </subcellularLocation>
</comment>
<keyword evidence="2" id="KW-1003">Cell membrane</keyword>
<dbReference type="Pfam" id="PF13231">
    <property type="entry name" value="PMT_2"/>
    <property type="match status" value="1"/>
</dbReference>
<keyword evidence="7 8" id="KW-0472">Membrane</keyword>
<reference evidence="10" key="1">
    <citation type="submission" date="2016-10" db="EMBL/GenBank/DDBJ databases">
        <authorList>
            <person name="de Groot N.N."/>
        </authorList>
    </citation>
    <scope>NUCLEOTIDE SEQUENCE</scope>
</reference>
<gene>
    <name evidence="10" type="ORF">MNB_SV-6-1732</name>
</gene>
<dbReference type="PANTHER" id="PTHR33908:SF3">
    <property type="entry name" value="UNDECAPRENYL PHOSPHATE-ALPHA-4-AMINO-4-DEOXY-L-ARABINOSE ARABINOSYL TRANSFERASE"/>
    <property type="match status" value="1"/>
</dbReference>
<evidence type="ECO:0000259" key="9">
    <source>
        <dbReference type="Pfam" id="PF13231"/>
    </source>
</evidence>
<dbReference type="GO" id="GO:0010041">
    <property type="term" value="P:response to iron(III) ion"/>
    <property type="evidence" value="ECO:0007669"/>
    <property type="project" value="TreeGrafter"/>
</dbReference>
<name>A0A1W1BXY5_9ZZZZ</name>
<feature type="transmembrane region" description="Helical" evidence="8">
    <location>
        <begin position="412"/>
        <end position="434"/>
    </location>
</feature>
<dbReference type="InterPro" id="IPR038731">
    <property type="entry name" value="RgtA/B/C-like"/>
</dbReference>
<feature type="domain" description="Glycosyltransferase RgtA/B/C/D-like" evidence="9">
    <location>
        <begin position="63"/>
        <end position="224"/>
    </location>
</feature>
<dbReference type="AlphaFoldDB" id="A0A1W1BXY5"/>
<feature type="transmembrane region" description="Helical" evidence="8">
    <location>
        <begin position="161"/>
        <end position="194"/>
    </location>
</feature>
<organism evidence="10">
    <name type="scientific">hydrothermal vent metagenome</name>
    <dbReference type="NCBI Taxonomy" id="652676"/>
    <lineage>
        <taxon>unclassified sequences</taxon>
        <taxon>metagenomes</taxon>
        <taxon>ecological metagenomes</taxon>
    </lineage>
</organism>
<evidence type="ECO:0000256" key="1">
    <source>
        <dbReference type="ARBA" id="ARBA00004651"/>
    </source>
</evidence>
<evidence type="ECO:0000256" key="7">
    <source>
        <dbReference type="ARBA" id="ARBA00023136"/>
    </source>
</evidence>
<keyword evidence="4 10" id="KW-0808">Transferase</keyword>